<dbReference type="AlphaFoldDB" id="A0A565BXY8"/>
<keyword evidence="3" id="KW-1185">Reference proteome</keyword>
<protein>
    <recommendedName>
        <fullName evidence="1">Rad21/Rec8-like protein C-terminal eukaryotic domain-containing protein</fullName>
    </recommendedName>
</protein>
<evidence type="ECO:0000259" key="1">
    <source>
        <dbReference type="Pfam" id="PF04824"/>
    </source>
</evidence>
<evidence type="ECO:0000313" key="2">
    <source>
        <dbReference type="EMBL" id="VVB06265.1"/>
    </source>
</evidence>
<name>A0A565BXY8_9BRAS</name>
<dbReference type="Pfam" id="PF04824">
    <property type="entry name" value="Rad21_Rec8"/>
    <property type="match status" value="1"/>
</dbReference>
<dbReference type="EMBL" id="CABITT030000005">
    <property type="protein sequence ID" value="VVB06265.1"/>
    <property type="molecule type" value="Genomic_DNA"/>
</dbReference>
<accession>A0A565BXY8</accession>
<dbReference type="InterPro" id="IPR023093">
    <property type="entry name" value="ScpA-like_C"/>
</dbReference>
<gene>
    <name evidence="2" type="ORF">ANE_LOCUS16709</name>
</gene>
<dbReference type="InterPro" id="IPR036390">
    <property type="entry name" value="WH_DNA-bd_sf"/>
</dbReference>
<organism evidence="2 3">
    <name type="scientific">Arabis nemorensis</name>
    <dbReference type="NCBI Taxonomy" id="586526"/>
    <lineage>
        <taxon>Eukaryota</taxon>
        <taxon>Viridiplantae</taxon>
        <taxon>Streptophyta</taxon>
        <taxon>Embryophyta</taxon>
        <taxon>Tracheophyta</taxon>
        <taxon>Spermatophyta</taxon>
        <taxon>Magnoliopsida</taxon>
        <taxon>eudicotyledons</taxon>
        <taxon>Gunneridae</taxon>
        <taxon>Pentapetalae</taxon>
        <taxon>rosids</taxon>
        <taxon>malvids</taxon>
        <taxon>Brassicales</taxon>
        <taxon>Brassicaceae</taxon>
        <taxon>Arabideae</taxon>
        <taxon>Arabis</taxon>
    </lineage>
</organism>
<dbReference type="SUPFAM" id="SSF46785">
    <property type="entry name" value="Winged helix' DNA-binding domain"/>
    <property type="match status" value="1"/>
</dbReference>
<feature type="domain" description="Rad21/Rec8-like protein C-terminal eukaryotic" evidence="1">
    <location>
        <begin position="28"/>
        <end position="58"/>
    </location>
</feature>
<dbReference type="OrthoDB" id="10071381at2759"/>
<sequence>MVDETLGRSSILKNVLQVRSPTSSYPSGDLLSLSKILAEKTRKLAARMFFETLVLKSTAISL</sequence>
<reference evidence="2" key="1">
    <citation type="submission" date="2019-07" db="EMBL/GenBank/DDBJ databases">
        <authorList>
            <person name="Dittberner H."/>
        </authorList>
    </citation>
    <scope>NUCLEOTIDE SEQUENCE [LARGE SCALE GENOMIC DNA]</scope>
</reference>
<comment type="caution">
    <text evidence="2">The sequence shown here is derived from an EMBL/GenBank/DDBJ whole genome shotgun (WGS) entry which is preliminary data.</text>
</comment>
<dbReference type="Gene3D" id="1.10.10.580">
    <property type="entry name" value="Structural maintenance of chromosome 1. Chain E"/>
    <property type="match status" value="1"/>
</dbReference>
<dbReference type="Proteomes" id="UP000489600">
    <property type="component" value="Unassembled WGS sequence"/>
</dbReference>
<dbReference type="InterPro" id="IPR006909">
    <property type="entry name" value="Rad21/Rec8_C_eu"/>
</dbReference>
<evidence type="ECO:0000313" key="3">
    <source>
        <dbReference type="Proteomes" id="UP000489600"/>
    </source>
</evidence>
<proteinExistence type="predicted"/>